<accession>A0A2T6BGC1</accession>
<dbReference type="Proteomes" id="UP000244240">
    <property type="component" value="Unassembled WGS sequence"/>
</dbReference>
<gene>
    <name evidence="1" type="ORF">C8P63_12256</name>
</gene>
<name>A0A2T6BGC1_9BACL</name>
<dbReference type="AlphaFoldDB" id="A0A2T6BGC1"/>
<dbReference type="EMBL" id="QBKR01000022">
    <property type="protein sequence ID" value="PTX55096.1"/>
    <property type="molecule type" value="Genomic_DNA"/>
</dbReference>
<sequence length="179" mass="20156">MKPAYLYHFSDEPEIRVFHPRSHPRHPDRPPSVWAIDGAREAHYWFPRNCPRVIFWPKPDSRREEVEMLMGPSPAPKVIAMESRWLPRIGKHRLYRYKLPASSFRLFDSTAGYWVSEKSVQPAGVEEIPEFGAIGVNGGGSSVPSPVPPAGESGGGVHSQLFHDSIGQRPFISLGSRFL</sequence>
<keyword evidence="2" id="KW-1185">Reference proteome</keyword>
<comment type="caution">
    <text evidence="1">The sequence shown here is derived from an EMBL/GenBank/DDBJ whole genome shotgun (WGS) entry which is preliminary data.</text>
</comment>
<organism evidence="1 2">
    <name type="scientific">Melghirimyces profundicolus</name>
    <dbReference type="NCBI Taxonomy" id="1242148"/>
    <lineage>
        <taxon>Bacteria</taxon>
        <taxon>Bacillati</taxon>
        <taxon>Bacillota</taxon>
        <taxon>Bacilli</taxon>
        <taxon>Bacillales</taxon>
        <taxon>Thermoactinomycetaceae</taxon>
        <taxon>Melghirimyces</taxon>
    </lineage>
</organism>
<evidence type="ECO:0000313" key="1">
    <source>
        <dbReference type="EMBL" id="PTX55096.1"/>
    </source>
</evidence>
<protein>
    <submittedName>
        <fullName evidence="1">Uncharacterized protein</fullName>
    </submittedName>
</protein>
<dbReference type="Pfam" id="PF21820">
    <property type="entry name" value="DUF6886"/>
    <property type="match status" value="1"/>
</dbReference>
<dbReference type="InterPro" id="IPR049253">
    <property type="entry name" value="DUF6886"/>
</dbReference>
<dbReference type="OrthoDB" id="156685at2"/>
<evidence type="ECO:0000313" key="2">
    <source>
        <dbReference type="Proteomes" id="UP000244240"/>
    </source>
</evidence>
<proteinExistence type="predicted"/>
<reference evidence="1 2" key="1">
    <citation type="submission" date="2018-04" db="EMBL/GenBank/DDBJ databases">
        <title>Genomic Encyclopedia of Archaeal and Bacterial Type Strains, Phase II (KMG-II): from individual species to whole genera.</title>
        <authorList>
            <person name="Goeker M."/>
        </authorList>
    </citation>
    <scope>NUCLEOTIDE SEQUENCE [LARGE SCALE GENOMIC DNA]</scope>
    <source>
        <strain evidence="1 2">DSM 45787</strain>
    </source>
</reference>